<dbReference type="InterPro" id="IPR036188">
    <property type="entry name" value="FAD/NAD-bd_sf"/>
</dbReference>
<accession>A0ABY2JGR9</accession>
<evidence type="ECO:0008006" key="3">
    <source>
        <dbReference type="Google" id="ProtNLM"/>
    </source>
</evidence>
<comment type="caution">
    <text evidence="1">The sequence shown here is derived from an EMBL/GenBank/DDBJ whole genome shotgun (WGS) entry which is preliminary data.</text>
</comment>
<keyword evidence="2" id="KW-1185">Reference proteome</keyword>
<dbReference type="SUPFAM" id="SSF51905">
    <property type="entry name" value="FAD/NAD(P)-binding domain"/>
    <property type="match status" value="1"/>
</dbReference>
<gene>
    <name evidence="1" type="ORF">E3T25_06545</name>
</gene>
<evidence type="ECO:0000313" key="1">
    <source>
        <dbReference type="EMBL" id="TFD03278.1"/>
    </source>
</evidence>
<proteinExistence type="predicted"/>
<protein>
    <recommendedName>
        <fullName evidence="3">FAD-binding protein</fullName>
    </recommendedName>
</protein>
<dbReference type="Proteomes" id="UP000297851">
    <property type="component" value="Unassembled WGS sequence"/>
</dbReference>
<organism evidence="1 2">
    <name type="scientific">Cryobacterium sandaracinum</name>
    <dbReference type="NCBI Taxonomy" id="1259247"/>
    <lineage>
        <taxon>Bacteria</taxon>
        <taxon>Bacillati</taxon>
        <taxon>Actinomycetota</taxon>
        <taxon>Actinomycetes</taxon>
        <taxon>Micrococcales</taxon>
        <taxon>Microbacteriaceae</taxon>
        <taxon>Cryobacterium</taxon>
    </lineage>
</organism>
<dbReference type="Gene3D" id="3.50.50.60">
    <property type="entry name" value="FAD/NAD(P)-binding domain"/>
    <property type="match status" value="1"/>
</dbReference>
<name>A0ABY2JGR9_9MICO</name>
<evidence type="ECO:0000313" key="2">
    <source>
        <dbReference type="Proteomes" id="UP000297851"/>
    </source>
</evidence>
<dbReference type="EMBL" id="SOGO01000021">
    <property type="protein sequence ID" value="TFD03278.1"/>
    <property type="molecule type" value="Genomic_DNA"/>
</dbReference>
<sequence>MSGISKEYDLFVIGAGMAGTTAANRCAAQGWRDTNLQRAAFAMLHLPMARLPGGTYRSPLADRDSAHSGWSAPHWLPIHL</sequence>
<reference evidence="1 2" key="1">
    <citation type="submission" date="2019-03" db="EMBL/GenBank/DDBJ databases">
        <title>Genomics of glacier-inhabiting Cryobacterium strains.</title>
        <authorList>
            <person name="Liu Q."/>
            <person name="Xin Y.-H."/>
        </authorList>
    </citation>
    <scope>NUCLEOTIDE SEQUENCE [LARGE SCALE GENOMIC DNA]</scope>
    <source>
        <strain evidence="1 2">TMT2-16</strain>
    </source>
</reference>